<keyword evidence="1" id="KW-0808">Transferase</keyword>
<evidence type="ECO:0000313" key="8">
    <source>
        <dbReference type="RefSeq" id="XP_065666492.1"/>
    </source>
</evidence>
<protein>
    <submittedName>
        <fullName evidence="6 7">Uncharacterized protein LOC101240371 isoform X2</fullName>
    </submittedName>
</protein>
<dbReference type="RefSeq" id="XP_065666490.1">
    <property type="nucleotide sequence ID" value="XM_065810418.1"/>
</dbReference>
<keyword evidence="2" id="KW-0294">Fucose metabolism</keyword>
<keyword evidence="4" id="KW-1133">Transmembrane helix</keyword>
<organism evidence="5 7">
    <name type="scientific">Hydra vulgaris</name>
    <name type="common">Hydra</name>
    <name type="synonym">Hydra attenuata</name>
    <dbReference type="NCBI Taxonomy" id="6087"/>
    <lineage>
        <taxon>Eukaryota</taxon>
        <taxon>Metazoa</taxon>
        <taxon>Cnidaria</taxon>
        <taxon>Hydrozoa</taxon>
        <taxon>Hydroidolina</taxon>
        <taxon>Anthoathecata</taxon>
        <taxon>Aplanulata</taxon>
        <taxon>Hydridae</taxon>
        <taxon>Hydra</taxon>
    </lineage>
</organism>
<accession>A0ABM4CX21</accession>
<feature type="transmembrane region" description="Helical" evidence="4">
    <location>
        <begin position="12"/>
        <end position="29"/>
    </location>
</feature>
<keyword evidence="3" id="KW-0119">Carbohydrate metabolism</keyword>
<keyword evidence="5" id="KW-1185">Reference proteome</keyword>
<dbReference type="Proteomes" id="UP001652625">
    <property type="component" value="Chromosome 11"/>
</dbReference>
<dbReference type="GeneID" id="101240371"/>
<keyword evidence="4" id="KW-0812">Transmembrane</keyword>
<evidence type="ECO:0000256" key="4">
    <source>
        <dbReference type="SAM" id="Phobius"/>
    </source>
</evidence>
<reference evidence="6 7" key="1">
    <citation type="submission" date="2025-05" db="UniProtKB">
        <authorList>
            <consortium name="RefSeq"/>
        </authorList>
    </citation>
    <scope>IDENTIFICATION</scope>
</reference>
<dbReference type="RefSeq" id="XP_065666492.1">
    <property type="nucleotide sequence ID" value="XM_065810420.1"/>
</dbReference>
<keyword evidence="4" id="KW-0472">Membrane</keyword>
<gene>
    <name evidence="6 7 8" type="primary">LOC101240371</name>
</gene>
<sequence>MKFLQMKFSKKCIFSGAFLIFYILIYFLYSNNFLTSCSVNWFTSDELEFSYIVTKEKAFDSNKFERKIKFSTNIDDETEELASKELIFISKKQYENGDIQLDETKIKQIRQDQLTYESKSVYKKFIHEKKKYIFALRHYEQLAKATKNFLSLSSLATDTGRHLVMPFVNNSRFCGLKLGLSFSRFLEAKKLNLSNDEEYKGNKFSELDRYFNVDHLHSQMSSHGYSSLVTFKEFSKECKTLDVVIHFLYNDSISLNEFSRWYQKTNVQYEHILDEASKNNGWIECSFVKQSQIAEFLNVKVNRYVCVNPEIIKTSNQLENLILKGSQCVGIVSWKGNGVRRTHFPISPFIKKQLHSYDIQHSQRLIDIAYDYVKNIMQQPFISIHVRSERHLLGKGFRATRNCIQQLCEKIRLKKATYKIFLANDLKDGSDTLVESTHFHKRNRTLNYLIKELGNPHVFHASNYGLYDRGEIAIVEMNILSMGESLFTLGGGNFQEWIEELFIKHSSKDRSHVIKTCSLPNTLMEFPKQNPELELKNKTEYFQKKKNIKM</sequence>
<dbReference type="RefSeq" id="XP_065666491.1">
    <property type="nucleotide sequence ID" value="XM_065810419.1"/>
</dbReference>
<evidence type="ECO:0000313" key="6">
    <source>
        <dbReference type="RefSeq" id="XP_065666490.1"/>
    </source>
</evidence>
<evidence type="ECO:0000256" key="2">
    <source>
        <dbReference type="ARBA" id="ARBA00023253"/>
    </source>
</evidence>
<evidence type="ECO:0000313" key="7">
    <source>
        <dbReference type="RefSeq" id="XP_065666491.1"/>
    </source>
</evidence>
<proteinExistence type="predicted"/>
<evidence type="ECO:0000313" key="5">
    <source>
        <dbReference type="Proteomes" id="UP001652625"/>
    </source>
</evidence>
<evidence type="ECO:0000256" key="1">
    <source>
        <dbReference type="ARBA" id="ARBA00022679"/>
    </source>
</evidence>
<dbReference type="InterPro" id="IPR045130">
    <property type="entry name" value="OFUT2-like"/>
</dbReference>
<evidence type="ECO:0000256" key="3">
    <source>
        <dbReference type="ARBA" id="ARBA00023277"/>
    </source>
</evidence>
<dbReference type="PANTHER" id="PTHR13398">
    <property type="entry name" value="GDP-FUCOSE PROTEIN O-FUCOSYLTRANSFERASE 2"/>
    <property type="match status" value="1"/>
</dbReference>
<dbReference type="PANTHER" id="PTHR13398:SF0">
    <property type="entry name" value="GDP-FUCOSE PROTEIN O-FUCOSYLTRANSFERASE 2"/>
    <property type="match status" value="1"/>
</dbReference>
<name>A0ABM4CX21_HYDVU</name>